<feature type="compositionally biased region" description="Low complexity" evidence="1">
    <location>
        <begin position="136"/>
        <end position="147"/>
    </location>
</feature>
<dbReference type="OrthoDB" id="8052806at2759"/>
<name>A0A8J1KYV8_XENLA</name>
<dbReference type="InterPro" id="IPR040676">
    <property type="entry name" value="DUF5641"/>
</dbReference>
<feature type="region of interest" description="Disordered" evidence="1">
    <location>
        <begin position="580"/>
        <end position="602"/>
    </location>
</feature>
<proteinExistence type="predicted"/>
<feature type="region of interest" description="Disordered" evidence="1">
    <location>
        <begin position="123"/>
        <end position="147"/>
    </location>
</feature>
<dbReference type="KEGG" id="xla:121394762"/>
<gene>
    <name evidence="4" type="primary">LOC121394762</name>
</gene>
<keyword evidence="3" id="KW-1185">Reference proteome</keyword>
<accession>A0A8J1KYV8</accession>
<dbReference type="PANTHER" id="PTHR47331">
    <property type="entry name" value="PHD-TYPE DOMAIN-CONTAINING PROTEIN"/>
    <property type="match status" value="1"/>
</dbReference>
<evidence type="ECO:0000313" key="4">
    <source>
        <dbReference type="RefSeq" id="XP_041422501.1"/>
    </source>
</evidence>
<dbReference type="GeneID" id="121394762"/>
<sequence length="1183" mass="134950">MSVMPKRATKPSQKVIENYETEKDLILGKLDDIWKKNVHCMSLFNANSDNSSELNDVLKRLRNAFDCFQTLSERYLAFLNRSGIKGLSEEKNRIYLIKEQRCNTVLEVIMKIEHRIADLHEVRSHRSVSSKHTSRSSKSSRSAYSHHSTVSDRLIKARADAEVAKLLSKFSVKEAMLKASQTQMQAERDEAAALARLRVYEEAVKGQSGEEPISIAASLASEDPLKRTRDYLASLSSRQAVDNASEEHEFTHKVQEQSQQEAYILSSNKGQITADTNINARSLYSAQSMQLQVGALQQVGITSLDTPHDTKAFSLGQTLLSDMAPSQRQARTTLIEPPPGLNTFAPPYIPATSSVTNTDTRLEHAPQIIKTERSEMSEFAKYMIRRELISSGLTNFDDYPENYRSWKSTFKTTIEDLGITAKEELDLLVKWLGSESSKHVVQIRRVHVHNSTAALSAAWEILEQTYGSSEVIENALFKRIQDFPKISNRENLKFQELSYLLQELQLAKEDPCLPGLSYLDTAHGVNPVVEKLPFNLQDKWTFLGSKYKQEHHVSFPPFSYFCKFIKDIARAKNDPSFIYTDSRVPTSPSSKSQKPDSRYKEKTGPVFVQKTDVIQREKVENPDRQCPLHKKPHALKKCRGFRDKTLKERKELLQKYGICYRCCASTEHFAKECKAVIKCSECESIKHVSALHPEPLSPSSGQQITPAAENGGEDAVLTTTSPMVSSTCTQVCGDRLHSKSCAKICLVNVHPKGHPEKTVRMYAILDDQSNRSLARSEFFELFNINGNTEPYTLGTCAGVTESIGRRANGFIIASLYNTLKLPLPTLIECNQLPNNRDEIPTREAASLHPHLMHIADQIPAVDKNANILLLLGRDILRVHKVRQYCNGPGNAPYAQRLDLGWVIVGKVCISKVHPPDRISTWKTNVLENGRTSFFKPCKDHYYVKEKPKTGFESSLFTQERLMSSTYFDDQLENTIFQVTVDDNKPAPSIEDKEFIKIMDKEFFRDDSNSWVAPLPFRVPRQRLPNNREQALLRFVSLQRSLKKNPEMREHFVNFMKKIFDNLYRKQWKSVQHLADYFWNRWRKEYLSTLQDRRKWQKDQPNLNIGDLVLLKDEQSHRNEWPMGLKNVFPSDDKKVRKVEVKTVKNGTAKTFTRPITEVILLLPNKDNSRSTHGNIKEGMNDKG</sequence>
<feature type="compositionally biased region" description="Polar residues" evidence="1">
    <location>
        <begin position="583"/>
        <end position="592"/>
    </location>
</feature>
<feature type="domain" description="DUF5641" evidence="2">
    <location>
        <begin position="1065"/>
        <end position="1161"/>
    </location>
</feature>
<dbReference type="PANTHER" id="PTHR47331:SF7">
    <property type="match status" value="1"/>
</dbReference>
<dbReference type="RefSeq" id="XP_041422501.1">
    <property type="nucleotide sequence ID" value="XM_041566567.1"/>
</dbReference>
<dbReference type="Proteomes" id="UP000186698">
    <property type="component" value="Chromosome 6L"/>
</dbReference>
<dbReference type="Pfam" id="PF18701">
    <property type="entry name" value="DUF5641"/>
    <property type="match status" value="1"/>
</dbReference>
<reference evidence="4" key="1">
    <citation type="submission" date="2025-08" db="UniProtKB">
        <authorList>
            <consortium name="RefSeq"/>
        </authorList>
    </citation>
    <scope>IDENTIFICATION</scope>
    <source>
        <strain evidence="4">J_2021</strain>
        <tissue evidence="4">Erythrocytes</tissue>
    </source>
</reference>
<protein>
    <submittedName>
        <fullName evidence="4">Uncharacterized protein LOC121394762</fullName>
    </submittedName>
</protein>
<dbReference type="AlphaFoldDB" id="A0A8J1KYV8"/>
<evidence type="ECO:0000259" key="2">
    <source>
        <dbReference type="Pfam" id="PF18701"/>
    </source>
</evidence>
<evidence type="ECO:0000256" key="1">
    <source>
        <dbReference type="SAM" id="MobiDB-lite"/>
    </source>
</evidence>
<evidence type="ECO:0000313" key="3">
    <source>
        <dbReference type="Proteomes" id="UP000186698"/>
    </source>
</evidence>
<feature type="compositionally biased region" description="Basic and acidic residues" evidence="1">
    <location>
        <begin position="593"/>
        <end position="602"/>
    </location>
</feature>
<organism evidence="3 4">
    <name type="scientific">Xenopus laevis</name>
    <name type="common">African clawed frog</name>
    <dbReference type="NCBI Taxonomy" id="8355"/>
    <lineage>
        <taxon>Eukaryota</taxon>
        <taxon>Metazoa</taxon>
        <taxon>Chordata</taxon>
        <taxon>Craniata</taxon>
        <taxon>Vertebrata</taxon>
        <taxon>Euteleostomi</taxon>
        <taxon>Amphibia</taxon>
        <taxon>Batrachia</taxon>
        <taxon>Anura</taxon>
        <taxon>Pipoidea</taxon>
        <taxon>Pipidae</taxon>
        <taxon>Xenopodinae</taxon>
        <taxon>Xenopus</taxon>
        <taxon>Xenopus</taxon>
    </lineage>
</organism>
<feature type="compositionally biased region" description="Basic residues" evidence="1">
    <location>
        <begin position="125"/>
        <end position="135"/>
    </location>
</feature>